<dbReference type="InterPro" id="IPR029069">
    <property type="entry name" value="HotDog_dom_sf"/>
</dbReference>
<proteinExistence type="inferred from homology"/>
<sequence>MVNVRKDVASTVDEDKFNPEVYEQGSNIGPDIAEALECEHLDADLYRSSKPLWRPYSARGVFGGQVIGQAVAVSNASVQSDVYLLHSLHSYFLLAGDETRPIYYHVSRLRDGGSYMTRLVEAKQRGRCIFVLFSSYAKPEHNRPKFAIALPRSISNDHSPSEEVFEEATVAITGSKTITHKSRFSQERVEEGSQPKGLLTYEEAPLNETRYLRVLKDLDKFLPQKVKDTLHAWIKDRQESAVEIRDALPNMYDENGVPTQGYEQAFWMRVKSPIKGGDAGHKAALAYASDINLLATVVKALGTTRRMKMMASLDHSMHFYEPFDFTQPILFFMQCQVASSGRGLVIGRFYSQSGTLIGTASQEGLVRPREDNADIIARATSGKL</sequence>
<keyword evidence="2" id="KW-0378">Hydrolase</keyword>
<dbReference type="GeneID" id="37019999"/>
<dbReference type="GO" id="GO:0006637">
    <property type="term" value="P:acyl-CoA metabolic process"/>
    <property type="evidence" value="ECO:0007669"/>
    <property type="project" value="InterPro"/>
</dbReference>
<dbReference type="STRING" id="1280837.A0A316VIC1"/>
<keyword evidence="5" id="KW-0413">Isomerase</keyword>
<evidence type="ECO:0000259" key="4">
    <source>
        <dbReference type="Pfam" id="PF13622"/>
    </source>
</evidence>
<dbReference type="SUPFAM" id="SSF54637">
    <property type="entry name" value="Thioesterase/thiol ester dehydrase-isomerase"/>
    <property type="match status" value="2"/>
</dbReference>
<evidence type="ECO:0000313" key="5">
    <source>
        <dbReference type="EMBL" id="PWN37379.1"/>
    </source>
</evidence>
<evidence type="ECO:0000259" key="3">
    <source>
        <dbReference type="Pfam" id="PF02551"/>
    </source>
</evidence>
<dbReference type="InterPro" id="IPR042171">
    <property type="entry name" value="Acyl-CoA_hotdog"/>
</dbReference>
<dbReference type="InterPro" id="IPR025652">
    <property type="entry name" value="TesB_C"/>
</dbReference>
<evidence type="ECO:0000256" key="2">
    <source>
        <dbReference type="ARBA" id="ARBA00022801"/>
    </source>
</evidence>
<dbReference type="OrthoDB" id="68328at2759"/>
<feature type="domain" description="Acyl-CoA thioesterase 2 C-terminal" evidence="3">
    <location>
        <begin position="263"/>
        <end position="365"/>
    </location>
</feature>
<feature type="domain" description="Acyl-CoA thioesterase-like N-terminal HotDog" evidence="4">
    <location>
        <begin position="57"/>
        <end position="132"/>
    </location>
</feature>
<name>A0A316VIC1_9BASI</name>
<dbReference type="CDD" id="cd03445">
    <property type="entry name" value="Thioesterase_II_repeat2"/>
    <property type="match status" value="1"/>
</dbReference>
<dbReference type="AlphaFoldDB" id="A0A316VIC1"/>
<dbReference type="InterPro" id="IPR003703">
    <property type="entry name" value="Acyl_CoA_thio"/>
</dbReference>
<dbReference type="Gene3D" id="2.40.160.210">
    <property type="entry name" value="Acyl-CoA thioesterase, double hotdog domain"/>
    <property type="match status" value="1"/>
</dbReference>
<evidence type="ECO:0000256" key="1">
    <source>
        <dbReference type="ARBA" id="ARBA00006538"/>
    </source>
</evidence>
<dbReference type="GO" id="GO:0047617">
    <property type="term" value="F:fatty acyl-CoA hydrolase activity"/>
    <property type="evidence" value="ECO:0007669"/>
    <property type="project" value="InterPro"/>
</dbReference>
<dbReference type="PANTHER" id="PTHR11066">
    <property type="entry name" value="ACYL-COA THIOESTERASE"/>
    <property type="match status" value="1"/>
</dbReference>
<protein>
    <submittedName>
        <fullName evidence="5">Thioesterase/thiol ester dehydrase-isomerase</fullName>
    </submittedName>
</protein>
<keyword evidence="6" id="KW-1185">Reference proteome</keyword>
<dbReference type="CDD" id="cd03444">
    <property type="entry name" value="Thioesterase_II_repeat1"/>
    <property type="match status" value="1"/>
</dbReference>
<dbReference type="RefSeq" id="XP_025357681.1">
    <property type="nucleotide sequence ID" value="XM_025498218.1"/>
</dbReference>
<dbReference type="Pfam" id="PF13622">
    <property type="entry name" value="4HBT_3"/>
    <property type="match status" value="1"/>
</dbReference>
<reference evidence="5 6" key="1">
    <citation type="journal article" date="2018" name="Mol. Biol. Evol.">
        <title>Broad Genomic Sampling Reveals a Smut Pathogenic Ancestry of the Fungal Clade Ustilaginomycotina.</title>
        <authorList>
            <person name="Kijpornyongpan T."/>
            <person name="Mondo S.J."/>
            <person name="Barry K."/>
            <person name="Sandor L."/>
            <person name="Lee J."/>
            <person name="Lipzen A."/>
            <person name="Pangilinan J."/>
            <person name="LaButti K."/>
            <person name="Hainaut M."/>
            <person name="Henrissat B."/>
            <person name="Grigoriev I.V."/>
            <person name="Spatafora J.W."/>
            <person name="Aime M.C."/>
        </authorList>
    </citation>
    <scope>NUCLEOTIDE SEQUENCE [LARGE SCALE GENOMIC DNA]</scope>
    <source>
        <strain evidence="5 6">MCA 3882</strain>
    </source>
</reference>
<dbReference type="PANTHER" id="PTHR11066:SF34">
    <property type="entry name" value="ACYL-COENZYME A THIOESTERASE 8"/>
    <property type="match status" value="1"/>
</dbReference>
<dbReference type="GO" id="GO:0016853">
    <property type="term" value="F:isomerase activity"/>
    <property type="evidence" value="ECO:0007669"/>
    <property type="project" value="UniProtKB-KW"/>
</dbReference>
<dbReference type="EMBL" id="KZ819602">
    <property type="protein sequence ID" value="PWN37379.1"/>
    <property type="molecule type" value="Genomic_DNA"/>
</dbReference>
<comment type="similarity">
    <text evidence="1">Belongs to the C/M/P thioester hydrolase family.</text>
</comment>
<organism evidence="5 6">
    <name type="scientific">Meira miltonrushii</name>
    <dbReference type="NCBI Taxonomy" id="1280837"/>
    <lineage>
        <taxon>Eukaryota</taxon>
        <taxon>Fungi</taxon>
        <taxon>Dikarya</taxon>
        <taxon>Basidiomycota</taxon>
        <taxon>Ustilaginomycotina</taxon>
        <taxon>Exobasidiomycetes</taxon>
        <taxon>Exobasidiales</taxon>
        <taxon>Brachybasidiaceae</taxon>
        <taxon>Meira</taxon>
    </lineage>
</organism>
<evidence type="ECO:0000313" key="6">
    <source>
        <dbReference type="Proteomes" id="UP000245771"/>
    </source>
</evidence>
<accession>A0A316VIC1</accession>
<dbReference type="InterPro" id="IPR049449">
    <property type="entry name" value="TesB_ACOT8-like_N"/>
</dbReference>
<dbReference type="GO" id="GO:0005782">
    <property type="term" value="C:peroxisomal matrix"/>
    <property type="evidence" value="ECO:0007669"/>
    <property type="project" value="TreeGrafter"/>
</dbReference>
<dbReference type="GO" id="GO:0009062">
    <property type="term" value="P:fatty acid catabolic process"/>
    <property type="evidence" value="ECO:0007669"/>
    <property type="project" value="TreeGrafter"/>
</dbReference>
<gene>
    <name evidence="5" type="ORF">FA14DRAFT_159453</name>
</gene>
<dbReference type="InParanoid" id="A0A316VIC1"/>
<dbReference type="Pfam" id="PF02551">
    <property type="entry name" value="Acyl_CoA_thio"/>
    <property type="match status" value="1"/>
</dbReference>
<dbReference type="Proteomes" id="UP000245771">
    <property type="component" value="Unassembled WGS sequence"/>
</dbReference>